<dbReference type="GO" id="GO:0003824">
    <property type="term" value="F:catalytic activity"/>
    <property type="evidence" value="ECO:0007669"/>
    <property type="project" value="InterPro"/>
</dbReference>
<evidence type="ECO:0000259" key="1">
    <source>
        <dbReference type="Pfam" id="PF01048"/>
    </source>
</evidence>
<dbReference type="Gene3D" id="3.40.50.1580">
    <property type="entry name" value="Nucleoside phosphorylase domain"/>
    <property type="match status" value="1"/>
</dbReference>
<proteinExistence type="predicted"/>
<dbReference type="EMBL" id="KL648586">
    <property type="protein sequence ID" value="KEY68204.1"/>
    <property type="molecule type" value="Genomic_DNA"/>
</dbReference>
<dbReference type="SUPFAM" id="SSF53167">
    <property type="entry name" value="Purine and uridine phosphorylases"/>
    <property type="match status" value="1"/>
</dbReference>
<dbReference type="PANTHER" id="PTHR46082">
    <property type="entry name" value="ATP/GTP-BINDING PROTEIN-RELATED"/>
    <property type="match status" value="1"/>
</dbReference>
<dbReference type="Proteomes" id="UP000028045">
    <property type="component" value="Unassembled WGS sequence"/>
</dbReference>
<dbReference type="InterPro" id="IPR000845">
    <property type="entry name" value="Nucleoside_phosphorylase_d"/>
</dbReference>
<feature type="domain" description="Nucleoside phosphorylase" evidence="1">
    <location>
        <begin position="15"/>
        <end position="275"/>
    </location>
</feature>
<reference evidence="2 3" key="1">
    <citation type="journal article" date="2014" name="BMC Genomics">
        <title>Comparative genome sequencing reveals chemotype-specific gene clusters in the toxigenic black mold Stachybotrys.</title>
        <authorList>
            <person name="Semeiks J."/>
            <person name="Borek D."/>
            <person name="Otwinowski Z."/>
            <person name="Grishin N.V."/>
        </authorList>
    </citation>
    <scope>NUCLEOTIDE SEQUENCE [LARGE SCALE GENOMIC DNA]</scope>
    <source>
        <strain evidence="3">CBS 109288 / IBT 7711</strain>
    </source>
</reference>
<dbReference type="InterPro" id="IPR053137">
    <property type="entry name" value="NLR-like"/>
</dbReference>
<protein>
    <recommendedName>
        <fullName evidence="1">Nucleoside phosphorylase domain-containing protein</fullName>
    </recommendedName>
</protein>
<dbReference type="AlphaFoldDB" id="A0A084ASC5"/>
<accession>A0A084ASC5</accession>
<keyword evidence="3" id="KW-1185">Reference proteome</keyword>
<dbReference type="PANTHER" id="PTHR46082:SF11">
    <property type="entry name" value="AAA+ ATPASE DOMAIN-CONTAINING PROTEIN-RELATED"/>
    <property type="match status" value="1"/>
</dbReference>
<evidence type="ECO:0000313" key="3">
    <source>
        <dbReference type="Proteomes" id="UP000028045"/>
    </source>
</evidence>
<dbReference type="Pfam" id="PF01048">
    <property type="entry name" value="PNP_UDP_1"/>
    <property type="match status" value="1"/>
</dbReference>
<name>A0A084ASC5_STACB</name>
<dbReference type="HOGENOM" id="CLU_000288_34_22_1"/>
<evidence type="ECO:0000313" key="2">
    <source>
        <dbReference type="EMBL" id="KEY68204.1"/>
    </source>
</evidence>
<organism evidence="2 3">
    <name type="scientific">Stachybotrys chartarum (strain CBS 109288 / IBT 7711)</name>
    <name type="common">Toxic black mold</name>
    <name type="synonym">Stilbospora chartarum</name>
    <dbReference type="NCBI Taxonomy" id="1280523"/>
    <lineage>
        <taxon>Eukaryota</taxon>
        <taxon>Fungi</taxon>
        <taxon>Dikarya</taxon>
        <taxon>Ascomycota</taxon>
        <taxon>Pezizomycotina</taxon>
        <taxon>Sordariomycetes</taxon>
        <taxon>Hypocreomycetidae</taxon>
        <taxon>Hypocreales</taxon>
        <taxon>Stachybotryaceae</taxon>
        <taxon>Stachybotrys</taxon>
    </lineage>
</organism>
<dbReference type="OrthoDB" id="1577640at2759"/>
<dbReference type="InterPro" id="IPR035994">
    <property type="entry name" value="Nucleoside_phosphorylase_sf"/>
</dbReference>
<sequence>MLDQVHLPSLKHKQDDNTYIVGQIAQHKIVITCLPLGRVGTTSAAVVAEHMRLTFTSLKFSLLVGIGGGVPSKKFDVRLGDVVVSIPSDTSPGVIQYDFGKTVQDGRFERTGCLNQPPAFLLSAVARLNSQDILQSSPDRSKISDHLAYIQAKYPRKPSWSYPGAEKDQLFKSDYDHEPGKSTCADCDLAQLEVRPSRGSDQPKVHYGLIASANQVMRNGATRERLRQETGALCVEMEAAGLMNNFQCLVIRGICDYADSHKNKDWQLYAAATAAAYARELLHIIL</sequence>
<gene>
    <name evidence="2" type="ORF">S7711_09113</name>
</gene>
<dbReference type="GO" id="GO:0009116">
    <property type="term" value="P:nucleoside metabolic process"/>
    <property type="evidence" value="ECO:0007669"/>
    <property type="project" value="InterPro"/>
</dbReference>